<proteinExistence type="predicted"/>
<dbReference type="PANTHER" id="PTHR47163:SF2">
    <property type="entry name" value="SI:DKEY-17M8.2"/>
    <property type="match status" value="1"/>
</dbReference>
<feature type="non-terminal residue" evidence="2">
    <location>
        <position position="226"/>
    </location>
</feature>
<dbReference type="InterPro" id="IPR024445">
    <property type="entry name" value="Tnp_ISXO2-like"/>
</dbReference>
<name>A0A7T8H012_CALRO</name>
<accession>A0A7T8H012</accession>
<evidence type="ECO:0000313" key="2">
    <source>
        <dbReference type="EMBL" id="QQP40641.1"/>
    </source>
</evidence>
<dbReference type="Pfam" id="PF12762">
    <property type="entry name" value="DDE_Tnp_IS1595"/>
    <property type="match status" value="1"/>
</dbReference>
<dbReference type="InterPro" id="IPR053164">
    <property type="entry name" value="IS1016-like_transposase"/>
</dbReference>
<evidence type="ECO:0000259" key="1">
    <source>
        <dbReference type="SMART" id="SM01126"/>
    </source>
</evidence>
<dbReference type="EMBL" id="CP045899">
    <property type="protein sequence ID" value="QQP40641.1"/>
    <property type="molecule type" value="Genomic_DNA"/>
</dbReference>
<dbReference type="OrthoDB" id="6379547at2759"/>
<evidence type="ECO:0000313" key="3">
    <source>
        <dbReference type="Proteomes" id="UP000595437"/>
    </source>
</evidence>
<dbReference type="Proteomes" id="UP000595437">
    <property type="component" value="Chromosome 10"/>
</dbReference>
<dbReference type="AlphaFoldDB" id="A0A7T8H012"/>
<protein>
    <submittedName>
        <fullName evidence="2">LOC101846883</fullName>
    </submittedName>
</protein>
<dbReference type="SMART" id="SM01126">
    <property type="entry name" value="DDE_Tnp_IS1595"/>
    <property type="match status" value="1"/>
</dbReference>
<dbReference type="PANTHER" id="PTHR47163">
    <property type="entry name" value="DDE_TNP_IS1595 DOMAIN-CONTAINING PROTEIN"/>
    <property type="match status" value="1"/>
</dbReference>
<keyword evidence="3" id="KW-1185">Reference proteome</keyword>
<dbReference type="NCBIfam" id="NF033547">
    <property type="entry name" value="transpos_IS1595"/>
    <property type="match status" value="1"/>
</dbReference>
<reference evidence="3" key="1">
    <citation type="submission" date="2021-01" db="EMBL/GenBank/DDBJ databases">
        <title>Caligus Genome Assembly.</title>
        <authorList>
            <person name="Gallardo-Escarate C."/>
        </authorList>
    </citation>
    <scope>NUCLEOTIDE SEQUENCE [LARGE SCALE GENOMIC DNA]</scope>
</reference>
<feature type="domain" description="ISXO2-like transposase" evidence="1">
    <location>
        <begin position="82"/>
        <end position="226"/>
    </location>
</feature>
<gene>
    <name evidence="2" type="ORF">FKW44_014755</name>
</gene>
<organism evidence="2 3">
    <name type="scientific">Caligus rogercresseyi</name>
    <name type="common">Sea louse</name>
    <dbReference type="NCBI Taxonomy" id="217165"/>
    <lineage>
        <taxon>Eukaryota</taxon>
        <taxon>Metazoa</taxon>
        <taxon>Ecdysozoa</taxon>
        <taxon>Arthropoda</taxon>
        <taxon>Crustacea</taxon>
        <taxon>Multicrustacea</taxon>
        <taxon>Hexanauplia</taxon>
        <taxon>Copepoda</taxon>
        <taxon>Siphonostomatoida</taxon>
        <taxon>Caligidae</taxon>
        <taxon>Caligus</taxon>
    </lineage>
</organism>
<sequence>MVVDGRIFSDEDFAIEWARDQGCYPGIRTALHVELDAGKHFTAKSHLPVRTILKIIHEWSKSNPISSLILETGIAKKNHPIVLGGPGLVVEIDESKFGRRKYNRGRLVEGHWVFGGVERESGKCFIVEVEDRRENTLLTILQQYVAPGTTIMSDGWASYRRIPDLGMTHLTVIHSRNFVDPLSGAHTQNIESLWSVLKRFMRKMGVMNTSKEFFPSYLAEFTWRRK</sequence>
<feature type="non-terminal residue" evidence="2">
    <location>
        <position position="1"/>
    </location>
</feature>